<feature type="non-terminal residue" evidence="1">
    <location>
        <position position="1"/>
    </location>
</feature>
<reference evidence="1 2" key="1">
    <citation type="journal article" date="2024" name="Ann. Entomol. Soc. Am.">
        <title>Genomic analyses of the southern and eastern yellowjacket wasps (Hymenoptera: Vespidae) reveal evolutionary signatures of social life.</title>
        <authorList>
            <person name="Catto M.A."/>
            <person name="Caine P.B."/>
            <person name="Orr S.E."/>
            <person name="Hunt B.G."/>
            <person name="Goodisman M.A.D."/>
        </authorList>
    </citation>
    <scope>NUCLEOTIDE SEQUENCE [LARGE SCALE GENOMIC DNA]</scope>
    <source>
        <strain evidence="1">232</strain>
        <tissue evidence="1">Head and thorax</tissue>
    </source>
</reference>
<dbReference type="EMBL" id="JAYRBN010000075">
    <property type="protein sequence ID" value="KAL2732232.1"/>
    <property type="molecule type" value="Genomic_DNA"/>
</dbReference>
<keyword evidence="2" id="KW-1185">Reference proteome</keyword>
<accession>A0ABD2BHJ8</accession>
<protein>
    <submittedName>
        <fullName evidence="1">Uncharacterized protein</fullName>
    </submittedName>
</protein>
<organism evidence="1 2">
    <name type="scientific">Vespula maculifrons</name>
    <name type="common">Eastern yellow jacket</name>
    <name type="synonym">Wasp</name>
    <dbReference type="NCBI Taxonomy" id="7453"/>
    <lineage>
        <taxon>Eukaryota</taxon>
        <taxon>Metazoa</taxon>
        <taxon>Ecdysozoa</taxon>
        <taxon>Arthropoda</taxon>
        <taxon>Hexapoda</taxon>
        <taxon>Insecta</taxon>
        <taxon>Pterygota</taxon>
        <taxon>Neoptera</taxon>
        <taxon>Endopterygota</taxon>
        <taxon>Hymenoptera</taxon>
        <taxon>Apocrita</taxon>
        <taxon>Aculeata</taxon>
        <taxon>Vespoidea</taxon>
        <taxon>Vespidae</taxon>
        <taxon>Vespinae</taxon>
        <taxon>Vespula</taxon>
    </lineage>
</organism>
<dbReference type="AlphaFoldDB" id="A0ABD2BHJ8"/>
<evidence type="ECO:0000313" key="2">
    <source>
        <dbReference type="Proteomes" id="UP001607303"/>
    </source>
</evidence>
<evidence type="ECO:0000313" key="1">
    <source>
        <dbReference type="EMBL" id="KAL2732232.1"/>
    </source>
</evidence>
<sequence>WIPGWVQDNYFIMILSTQFNENNKNIIFLRKYYSHCNGELEPFHKSVPVAKDHNNSDSSNAALLEILPVNSTEPITHEKVFTRMTRMACSCMDHFLIAMENWSHFADPYDSRPLNSSYRNYATALEMLLINSSNRITAETNLGYNSLEILKILLFGSIDITSSIIYRYDIDDVTRFHKILPRSYQISPDFARILYISSDLTKLHQNTPYIFRFLRNSPFFSKF</sequence>
<proteinExistence type="predicted"/>
<comment type="caution">
    <text evidence="1">The sequence shown here is derived from an EMBL/GenBank/DDBJ whole genome shotgun (WGS) entry which is preliminary data.</text>
</comment>
<name>A0ABD2BHJ8_VESMC</name>
<dbReference type="Proteomes" id="UP001607303">
    <property type="component" value="Unassembled WGS sequence"/>
</dbReference>
<gene>
    <name evidence="1" type="ORF">V1477_014473</name>
</gene>